<keyword evidence="2" id="KW-0963">Cytoplasm</keyword>
<feature type="non-terminal residue" evidence="3">
    <location>
        <position position="100"/>
    </location>
</feature>
<protein>
    <submittedName>
        <fullName evidence="3">RNF10 isoform 13</fullName>
    </submittedName>
</protein>
<gene>
    <name evidence="3" type="ORF">CK820_G0021674</name>
</gene>
<dbReference type="GO" id="GO:0005737">
    <property type="term" value="C:cytoplasm"/>
    <property type="evidence" value="ECO:0007669"/>
    <property type="project" value="UniProtKB-SubCell"/>
</dbReference>
<accession>A0A2J8MDQ1</accession>
<dbReference type="PANTHER" id="PTHR12983">
    <property type="entry name" value="RING FINGER 10 FAMILY MEMBER"/>
    <property type="match status" value="1"/>
</dbReference>
<dbReference type="Proteomes" id="UP000236370">
    <property type="component" value="Unassembled WGS sequence"/>
</dbReference>
<sequence length="100" mass="12092">MSEDVRQRHRYLSHLPLTCEFSICELALQPPVVSKETLEMFSDDIEKRKRQRQKKAREERRRERRIEIEENKKQGKYPEVHIPLENLQQFPAFNSYTCSS</sequence>
<dbReference type="PANTHER" id="PTHR12983:SF9">
    <property type="entry name" value="E3 UBIQUITIN-PROTEIN LIGASE RNF10"/>
    <property type="match status" value="1"/>
</dbReference>
<name>A0A2J8MDQ1_PANTR</name>
<dbReference type="EMBL" id="NBAG03000260">
    <property type="protein sequence ID" value="PNI57643.1"/>
    <property type="molecule type" value="Genomic_DNA"/>
</dbReference>
<evidence type="ECO:0000313" key="3">
    <source>
        <dbReference type="EMBL" id="PNI57643.1"/>
    </source>
</evidence>
<comment type="subcellular location">
    <subcellularLocation>
        <location evidence="1">Cytoplasm</location>
    </subcellularLocation>
</comment>
<comment type="caution">
    <text evidence="3">The sequence shown here is derived from an EMBL/GenBank/DDBJ whole genome shotgun (WGS) entry which is preliminary data.</text>
</comment>
<organism evidence="3 4">
    <name type="scientific">Pan troglodytes</name>
    <name type="common">Chimpanzee</name>
    <dbReference type="NCBI Taxonomy" id="9598"/>
    <lineage>
        <taxon>Eukaryota</taxon>
        <taxon>Metazoa</taxon>
        <taxon>Chordata</taxon>
        <taxon>Craniata</taxon>
        <taxon>Vertebrata</taxon>
        <taxon>Euteleostomi</taxon>
        <taxon>Mammalia</taxon>
        <taxon>Eutheria</taxon>
        <taxon>Euarchontoglires</taxon>
        <taxon>Primates</taxon>
        <taxon>Haplorrhini</taxon>
        <taxon>Catarrhini</taxon>
        <taxon>Hominidae</taxon>
        <taxon>Pan</taxon>
    </lineage>
</organism>
<evidence type="ECO:0000256" key="1">
    <source>
        <dbReference type="ARBA" id="ARBA00004496"/>
    </source>
</evidence>
<reference evidence="3 4" key="1">
    <citation type="submission" date="2017-12" db="EMBL/GenBank/DDBJ databases">
        <title>High-resolution comparative analysis of great ape genomes.</title>
        <authorList>
            <person name="Pollen A."/>
            <person name="Hastie A."/>
            <person name="Hormozdiari F."/>
            <person name="Dougherty M."/>
            <person name="Liu R."/>
            <person name="Chaisson M."/>
            <person name="Hoppe E."/>
            <person name="Hill C."/>
            <person name="Pang A."/>
            <person name="Hillier L."/>
            <person name="Baker C."/>
            <person name="Armstrong J."/>
            <person name="Shendure J."/>
            <person name="Paten B."/>
            <person name="Wilson R."/>
            <person name="Chao H."/>
            <person name="Schneider V."/>
            <person name="Ventura M."/>
            <person name="Kronenberg Z."/>
            <person name="Murali S."/>
            <person name="Gordon D."/>
            <person name="Cantsilieris S."/>
            <person name="Munson K."/>
            <person name="Nelson B."/>
            <person name="Raja A."/>
            <person name="Underwood J."/>
            <person name="Diekhans M."/>
            <person name="Fiddes I."/>
            <person name="Haussler D."/>
            <person name="Eichler E."/>
        </authorList>
    </citation>
    <scope>NUCLEOTIDE SEQUENCE [LARGE SCALE GENOMIC DNA]</scope>
    <source>
        <strain evidence="3">Yerkes chimp pedigree #C0471</strain>
    </source>
</reference>
<proteinExistence type="predicted"/>
<evidence type="ECO:0000313" key="4">
    <source>
        <dbReference type="Proteomes" id="UP000236370"/>
    </source>
</evidence>
<evidence type="ECO:0000256" key="2">
    <source>
        <dbReference type="ARBA" id="ARBA00022490"/>
    </source>
</evidence>
<dbReference type="InterPro" id="IPR039739">
    <property type="entry name" value="MAG2/RNF10"/>
</dbReference>
<dbReference type="AlphaFoldDB" id="A0A2J8MDQ1"/>